<dbReference type="PANTHER" id="PTHR30221:SF1">
    <property type="entry name" value="SMALL-CONDUCTANCE MECHANOSENSITIVE CHANNEL"/>
    <property type="match status" value="1"/>
</dbReference>
<dbReference type="SUPFAM" id="SSF82861">
    <property type="entry name" value="Mechanosensitive channel protein MscS (YggB), transmembrane region"/>
    <property type="match status" value="1"/>
</dbReference>
<dbReference type="GO" id="GO:0008381">
    <property type="term" value="F:mechanosensitive monoatomic ion channel activity"/>
    <property type="evidence" value="ECO:0007669"/>
    <property type="project" value="InterPro"/>
</dbReference>
<evidence type="ECO:0000256" key="5">
    <source>
        <dbReference type="ARBA" id="ARBA00022989"/>
    </source>
</evidence>
<keyword evidence="10" id="KW-1185">Reference proteome</keyword>
<dbReference type="Gene3D" id="3.30.70.100">
    <property type="match status" value="1"/>
</dbReference>
<dbReference type="InterPro" id="IPR006685">
    <property type="entry name" value="MscS_channel_2nd"/>
</dbReference>
<comment type="subcellular location">
    <subcellularLocation>
        <location evidence="1">Cell membrane</location>
        <topology evidence="1">Multi-pass membrane protein</topology>
    </subcellularLocation>
</comment>
<dbReference type="OrthoDB" id="9809206at2"/>
<dbReference type="KEGG" id="cmp:Cha6605_2392"/>
<dbReference type="HOGENOM" id="CLU_032479_3_0_3"/>
<evidence type="ECO:0000256" key="4">
    <source>
        <dbReference type="ARBA" id="ARBA00022692"/>
    </source>
</evidence>
<feature type="transmembrane region" description="Helical" evidence="7">
    <location>
        <begin position="74"/>
        <end position="91"/>
    </location>
</feature>
<dbReference type="InterPro" id="IPR023408">
    <property type="entry name" value="MscS_beta-dom_sf"/>
</dbReference>
<feature type="transmembrane region" description="Helical" evidence="7">
    <location>
        <begin position="6"/>
        <end position="28"/>
    </location>
</feature>
<dbReference type="SMART" id="SM00100">
    <property type="entry name" value="cNMP"/>
    <property type="match status" value="1"/>
</dbReference>
<dbReference type="Pfam" id="PF00924">
    <property type="entry name" value="MS_channel_2nd"/>
    <property type="match status" value="1"/>
</dbReference>
<dbReference type="Proteomes" id="UP000010366">
    <property type="component" value="Chromosome"/>
</dbReference>
<dbReference type="SUPFAM" id="SSF50182">
    <property type="entry name" value="Sm-like ribonucleoproteins"/>
    <property type="match status" value="1"/>
</dbReference>
<dbReference type="InterPro" id="IPR014710">
    <property type="entry name" value="RmlC-like_jellyroll"/>
</dbReference>
<evidence type="ECO:0000259" key="8">
    <source>
        <dbReference type="PROSITE" id="PS50042"/>
    </source>
</evidence>
<dbReference type="CDD" id="cd00038">
    <property type="entry name" value="CAP_ED"/>
    <property type="match status" value="1"/>
</dbReference>
<reference evidence="9 10" key="1">
    <citation type="submission" date="2012-05" db="EMBL/GenBank/DDBJ databases">
        <title>Finished chromosome of genome of Chamaesiphon sp. PCC 6605.</title>
        <authorList>
            <consortium name="US DOE Joint Genome Institute"/>
            <person name="Gugger M."/>
            <person name="Coursin T."/>
            <person name="Rippka R."/>
            <person name="Tandeau De Marsac N."/>
            <person name="Huntemann M."/>
            <person name="Wei C.-L."/>
            <person name="Han J."/>
            <person name="Detter J.C."/>
            <person name="Han C."/>
            <person name="Tapia R."/>
            <person name="Chen A."/>
            <person name="Kyrpides N."/>
            <person name="Mavromatis K."/>
            <person name="Markowitz V."/>
            <person name="Szeto E."/>
            <person name="Ivanova N."/>
            <person name="Pagani I."/>
            <person name="Pati A."/>
            <person name="Goodwin L."/>
            <person name="Nordberg H.P."/>
            <person name="Cantor M.N."/>
            <person name="Hua S.X."/>
            <person name="Woyke T."/>
            <person name="Kerfeld C.A."/>
        </authorList>
    </citation>
    <scope>NUCLEOTIDE SEQUENCE [LARGE SCALE GENOMIC DNA]</scope>
    <source>
        <strain evidence="10">ATCC 27169 / PCC 6605</strain>
    </source>
</reference>
<dbReference type="Gene3D" id="1.10.287.1260">
    <property type="match status" value="1"/>
</dbReference>
<feature type="transmembrane region" description="Helical" evidence="7">
    <location>
        <begin position="111"/>
        <end position="131"/>
    </location>
</feature>
<evidence type="ECO:0000256" key="6">
    <source>
        <dbReference type="ARBA" id="ARBA00023136"/>
    </source>
</evidence>
<dbReference type="GO" id="GO:0005886">
    <property type="term" value="C:plasma membrane"/>
    <property type="evidence" value="ECO:0007669"/>
    <property type="project" value="UniProtKB-SubCell"/>
</dbReference>
<proteinExistence type="inferred from homology"/>
<dbReference type="PROSITE" id="PS50042">
    <property type="entry name" value="CNMP_BINDING_3"/>
    <property type="match status" value="1"/>
</dbReference>
<dbReference type="EMBL" id="CP003600">
    <property type="protein sequence ID" value="AFY93453.1"/>
    <property type="molecule type" value="Genomic_DNA"/>
</dbReference>
<evidence type="ECO:0000256" key="7">
    <source>
        <dbReference type="SAM" id="Phobius"/>
    </source>
</evidence>
<dbReference type="InterPro" id="IPR010920">
    <property type="entry name" value="LSM_dom_sf"/>
</dbReference>
<dbReference type="InterPro" id="IPR018490">
    <property type="entry name" value="cNMP-bd_dom_sf"/>
</dbReference>
<dbReference type="InterPro" id="IPR011066">
    <property type="entry name" value="MscS_channel_C_sf"/>
</dbReference>
<dbReference type="InterPro" id="IPR049278">
    <property type="entry name" value="MS_channel_C"/>
</dbReference>
<keyword evidence="3" id="KW-1003">Cell membrane</keyword>
<dbReference type="InterPro" id="IPR000595">
    <property type="entry name" value="cNMP-bd_dom"/>
</dbReference>
<feature type="transmembrane region" description="Helical" evidence="7">
    <location>
        <begin position="40"/>
        <end position="59"/>
    </location>
</feature>
<keyword evidence="4 7" id="KW-0812">Transmembrane</keyword>
<dbReference type="Pfam" id="PF00027">
    <property type="entry name" value="cNMP_binding"/>
    <property type="match status" value="1"/>
</dbReference>
<name>K9UFM6_CHAP6</name>
<organism evidence="9 10">
    <name type="scientific">Chamaesiphon minutus (strain ATCC 27169 / PCC 6605)</name>
    <dbReference type="NCBI Taxonomy" id="1173020"/>
    <lineage>
        <taxon>Bacteria</taxon>
        <taxon>Bacillati</taxon>
        <taxon>Cyanobacteriota</taxon>
        <taxon>Cyanophyceae</taxon>
        <taxon>Gomontiellales</taxon>
        <taxon>Chamaesiphonaceae</taxon>
        <taxon>Chamaesiphon</taxon>
    </lineage>
</organism>
<dbReference type="Pfam" id="PF21082">
    <property type="entry name" value="MS_channel_3rd"/>
    <property type="match status" value="1"/>
</dbReference>
<dbReference type="Gene3D" id="2.30.30.60">
    <property type="match status" value="1"/>
</dbReference>
<dbReference type="AlphaFoldDB" id="K9UFM6"/>
<comment type="similarity">
    <text evidence="2">Belongs to the MscS (TC 1.A.23) family.</text>
</comment>
<keyword evidence="6 7" id="KW-0472">Membrane</keyword>
<sequence length="487" mass="54310">MLLIWALTLIVGFPLLIIGLGELIYRLQRQQQPLADTFQLIRNLLLPVLVFLLFLRHVLQLPASGQLVKSVETLLWLSAIHAALSLLNAILFEQANADTWRARVPKLLIDLLRLFLVSLGGAIVLATVWGADLAGLVTALGVSSIVIGLALQDTLGNVVLGIALLFERPFSVGDWLRVDGLVGQVIDINWRAVRLQTLEREMIVIPHKLIGAQMIRNYSQPQRLHAERIKIGFSYKDPPNLAKYVLHSTAVETQGILAEPAPQIFTLSYDDSAITYEVKFFIENYGDLEEIRDRFVTRVWYAAQRNNLNIPFPIRTLYHFNGPNTAAQSNSQKMAESLQSIPSFVPLVREASPKENRPTNLHTNSVGISLQHFGSGEKVIRQGYHSNELYIIISGQATMTVTDNLDREHEVLSLQTGEFFGEMTLFASEVSPVSIIASQDLEVMTLSATVVNQAIERQPSFVREISQILEIRRAAVLSTLPPTISRS</sequence>
<feature type="domain" description="Cyclic nucleotide-binding" evidence="8">
    <location>
        <begin position="372"/>
        <end position="472"/>
    </location>
</feature>
<evidence type="ECO:0000256" key="3">
    <source>
        <dbReference type="ARBA" id="ARBA00022475"/>
    </source>
</evidence>
<dbReference type="STRING" id="1173020.Cha6605_2392"/>
<gene>
    <name evidence="9" type="ORF">Cha6605_2392</name>
</gene>
<evidence type="ECO:0000256" key="1">
    <source>
        <dbReference type="ARBA" id="ARBA00004651"/>
    </source>
</evidence>
<evidence type="ECO:0000313" key="10">
    <source>
        <dbReference type="Proteomes" id="UP000010366"/>
    </source>
</evidence>
<dbReference type="SUPFAM" id="SSF51206">
    <property type="entry name" value="cAMP-binding domain-like"/>
    <property type="match status" value="1"/>
</dbReference>
<dbReference type="PANTHER" id="PTHR30221">
    <property type="entry name" value="SMALL-CONDUCTANCE MECHANOSENSITIVE CHANNEL"/>
    <property type="match status" value="1"/>
</dbReference>
<accession>K9UFM6</accession>
<dbReference type="eggNOG" id="COG0668">
    <property type="taxonomic scope" value="Bacteria"/>
</dbReference>
<dbReference type="InterPro" id="IPR011014">
    <property type="entry name" value="MscS_channel_TM-2"/>
</dbReference>
<dbReference type="SUPFAM" id="SSF82689">
    <property type="entry name" value="Mechanosensitive channel protein MscS (YggB), C-terminal domain"/>
    <property type="match status" value="1"/>
</dbReference>
<evidence type="ECO:0000256" key="2">
    <source>
        <dbReference type="ARBA" id="ARBA00008017"/>
    </source>
</evidence>
<evidence type="ECO:0000313" key="9">
    <source>
        <dbReference type="EMBL" id="AFY93453.1"/>
    </source>
</evidence>
<dbReference type="RefSeq" id="WP_015159603.1">
    <property type="nucleotide sequence ID" value="NC_019697.1"/>
</dbReference>
<protein>
    <submittedName>
        <fullName evidence="9">Small-conductance mechanosensitive channel</fullName>
    </submittedName>
</protein>
<keyword evidence="5 7" id="KW-1133">Transmembrane helix</keyword>
<dbReference type="eggNOG" id="COG0664">
    <property type="taxonomic scope" value="Bacteria"/>
</dbReference>
<dbReference type="InterPro" id="IPR045275">
    <property type="entry name" value="MscS_archaea/bacteria_type"/>
</dbReference>
<dbReference type="Gene3D" id="2.60.120.10">
    <property type="entry name" value="Jelly Rolls"/>
    <property type="match status" value="1"/>
</dbReference>